<dbReference type="AlphaFoldDB" id="F4RS72"/>
<evidence type="ECO:0000256" key="1">
    <source>
        <dbReference type="SAM" id="Coils"/>
    </source>
</evidence>
<gene>
    <name evidence="2" type="ORF">MELLADRAFT_88562</name>
</gene>
<organism evidence="3">
    <name type="scientific">Melampsora larici-populina (strain 98AG31 / pathotype 3-4-7)</name>
    <name type="common">Poplar leaf rust fungus</name>
    <dbReference type="NCBI Taxonomy" id="747676"/>
    <lineage>
        <taxon>Eukaryota</taxon>
        <taxon>Fungi</taxon>
        <taxon>Dikarya</taxon>
        <taxon>Basidiomycota</taxon>
        <taxon>Pucciniomycotina</taxon>
        <taxon>Pucciniomycetes</taxon>
        <taxon>Pucciniales</taxon>
        <taxon>Melampsoraceae</taxon>
        <taxon>Melampsora</taxon>
    </lineage>
</organism>
<dbReference type="InParanoid" id="F4RS72"/>
<proteinExistence type="predicted"/>
<dbReference type="PANTHER" id="PTHR33096">
    <property type="entry name" value="CXC2 DOMAIN-CONTAINING PROTEIN"/>
    <property type="match status" value="1"/>
</dbReference>
<dbReference type="RefSeq" id="XP_007411921.1">
    <property type="nucleotide sequence ID" value="XM_007411859.1"/>
</dbReference>
<dbReference type="EMBL" id="GL883116">
    <property type="protein sequence ID" value="EGG04830.1"/>
    <property type="molecule type" value="Genomic_DNA"/>
</dbReference>
<evidence type="ECO:0000313" key="2">
    <source>
        <dbReference type="EMBL" id="EGG04830.1"/>
    </source>
</evidence>
<reference evidence="3" key="1">
    <citation type="journal article" date="2011" name="Proc. Natl. Acad. Sci. U.S.A.">
        <title>Obligate biotrophy features unraveled by the genomic analysis of rust fungi.</title>
        <authorList>
            <person name="Duplessis S."/>
            <person name="Cuomo C.A."/>
            <person name="Lin Y.-C."/>
            <person name="Aerts A."/>
            <person name="Tisserant E."/>
            <person name="Veneault-Fourrey C."/>
            <person name="Joly D.L."/>
            <person name="Hacquard S."/>
            <person name="Amselem J."/>
            <person name="Cantarel B.L."/>
            <person name="Chiu R."/>
            <person name="Coutinho P.M."/>
            <person name="Feau N."/>
            <person name="Field M."/>
            <person name="Frey P."/>
            <person name="Gelhaye E."/>
            <person name="Goldberg J."/>
            <person name="Grabherr M.G."/>
            <person name="Kodira C.D."/>
            <person name="Kohler A."/>
            <person name="Kuees U."/>
            <person name="Lindquist E.A."/>
            <person name="Lucas S.M."/>
            <person name="Mago R."/>
            <person name="Mauceli E."/>
            <person name="Morin E."/>
            <person name="Murat C."/>
            <person name="Pangilinan J.L."/>
            <person name="Park R."/>
            <person name="Pearson M."/>
            <person name="Quesneville H."/>
            <person name="Rouhier N."/>
            <person name="Sakthikumar S."/>
            <person name="Salamov A.A."/>
            <person name="Schmutz J."/>
            <person name="Selles B."/>
            <person name="Shapiro H."/>
            <person name="Tanguay P."/>
            <person name="Tuskan G.A."/>
            <person name="Henrissat B."/>
            <person name="Van de Peer Y."/>
            <person name="Rouze P."/>
            <person name="Ellis J.G."/>
            <person name="Dodds P.N."/>
            <person name="Schein J.E."/>
            <person name="Zhong S."/>
            <person name="Hamelin R.C."/>
            <person name="Grigoriev I.V."/>
            <person name="Szabo L.J."/>
            <person name="Martin F."/>
        </authorList>
    </citation>
    <scope>NUCLEOTIDE SEQUENCE [LARGE SCALE GENOMIC DNA]</scope>
    <source>
        <strain evidence="3">98AG31 / pathotype 3-4-7</strain>
    </source>
</reference>
<feature type="coiled-coil region" evidence="1">
    <location>
        <begin position="15"/>
        <end position="42"/>
    </location>
</feature>
<dbReference type="KEGG" id="mlr:MELLADRAFT_88562"/>
<dbReference type="PANTHER" id="PTHR33096:SF1">
    <property type="entry name" value="CXC1-LIKE CYSTEINE CLUSTER ASSOCIATED WITH KDZ TRANSPOSASES DOMAIN-CONTAINING PROTEIN"/>
    <property type="match status" value="1"/>
</dbReference>
<name>F4RS72_MELLP</name>
<keyword evidence="1" id="KW-0175">Coiled coil</keyword>
<evidence type="ECO:0000313" key="3">
    <source>
        <dbReference type="Proteomes" id="UP000001072"/>
    </source>
</evidence>
<dbReference type="VEuPathDB" id="FungiDB:MELLADRAFT_88562"/>
<sequence>MRSTHHRTNLRHTAVVHLSRKRTEATQRLNEAEEALRTLRISDPTLTAAYFENKWAEQKARQLDVITETQKQKRERVSVLLGLEEELIESLKRLNDIQSKHRRVRTQADNVALMALPGTVASVEEQIEAMADELGGTEFRGLAGATRNQTTALLALSVAQGKLYEARVGLTEARLRRHRNTGGIPSYVEYNSYCRQVAKYAVDYPNAVQPEMPDLETVMSMPLGDPFWNRGEIPPEEQEAAERDRLGIQSFLSRRSSEEELRRIAREVRQITGWANSYLGRITTLKQRVAAAPVGTNCDRMACICSIVSKKACKLWKRWGVELKRQLQETGTLLENTREMDELLKAGFEKVTQWTEKLWRKMAGIQAEEPDLYEEAEDEEYERLYDLNGEMREMRI</sequence>
<keyword evidence="3" id="KW-1185">Reference proteome</keyword>
<protein>
    <submittedName>
        <fullName evidence="2">Uncharacterized protein</fullName>
    </submittedName>
</protein>
<dbReference type="HOGENOM" id="CLU_046571_2_0_1"/>
<accession>F4RS72</accession>
<dbReference type="GeneID" id="18934920"/>
<dbReference type="Proteomes" id="UP000001072">
    <property type="component" value="Unassembled WGS sequence"/>
</dbReference>